<keyword evidence="3" id="KW-1185">Reference proteome</keyword>
<proteinExistence type="predicted"/>
<protein>
    <submittedName>
        <fullName evidence="2">Uncharacterized protein</fullName>
    </submittedName>
</protein>
<evidence type="ECO:0000256" key="1">
    <source>
        <dbReference type="SAM" id="MobiDB-lite"/>
    </source>
</evidence>
<reference evidence="2 3" key="1">
    <citation type="submission" date="2017-01" db="EMBL/GenBank/DDBJ databases">
        <authorList>
            <person name="Erauso G."/>
        </authorList>
    </citation>
    <scope>NUCLEOTIDE SEQUENCE [LARGE SCALE GENOMIC DNA]</scope>
    <source>
        <strain evidence="2">MESINF1</strain>
    </source>
</reference>
<feature type="region of interest" description="Disordered" evidence="1">
    <location>
        <begin position="1"/>
        <end position="38"/>
    </location>
</feature>
<organism evidence="2 3">
    <name type="scientific">Mesotoga infera</name>
    <dbReference type="NCBI Taxonomy" id="1236046"/>
    <lineage>
        <taxon>Bacteria</taxon>
        <taxon>Thermotogati</taxon>
        <taxon>Thermotogota</taxon>
        <taxon>Thermotogae</taxon>
        <taxon>Kosmotogales</taxon>
        <taxon>Kosmotogaceae</taxon>
        <taxon>Mesotoga</taxon>
    </lineage>
</organism>
<accession>A0A7Z7LEI4</accession>
<sequence length="51" mass="5530">MSGAVNGMTRDNSLTPFPSFWHVPSQDPGLREKRGQTSGESSVPIFAFAFS</sequence>
<evidence type="ECO:0000313" key="3">
    <source>
        <dbReference type="Proteomes" id="UP000250796"/>
    </source>
</evidence>
<evidence type="ECO:0000313" key="2">
    <source>
        <dbReference type="EMBL" id="SSC12626.1"/>
    </source>
</evidence>
<dbReference type="AlphaFoldDB" id="A0A7Z7LEI4"/>
<dbReference type="Proteomes" id="UP000250796">
    <property type="component" value="Chromosome MESINF"/>
</dbReference>
<dbReference type="EMBL" id="LS974202">
    <property type="protein sequence ID" value="SSC12626.1"/>
    <property type="molecule type" value="Genomic_DNA"/>
</dbReference>
<dbReference type="KEGG" id="minf:MESINF_1182"/>
<name>A0A7Z7LEI4_9BACT</name>
<gene>
    <name evidence="2" type="ORF">MESINF_1182</name>
</gene>